<feature type="transmembrane region" description="Helical" evidence="1">
    <location>
        <begin position="21"/>
        <end position="39"/>
    </location>
</feature>
<name>A0A0N1KSN9_CHRID</name>
<gene>
    <name evidence="2" type="ORF">AOB46_16795</name>
</gene>
<protein>
    <submittedName>
        <fullName evidence="2">Uncharacterized protein</fullName>
    </submittedName>
</protein>
<proteinExistence type="predicted"/>
<sequence length="412" mass="46885">MKLTGSGENKIIKKPMIMRKLYLNLIILILSLTGGFLNAQQVSEKQINNLVAVLKANNKSEEDIKTILNGIIKDPELYNALWQNFIKQSYISENNKFKFLNDLNIAFKTFQSKDSATTSLGFTYDFNFDYAKFIEKGSHRVSHTFGLSAKGNVAFNKDANPNNFLETKVNYSYTRFSGGVIRQNDEEVFTRLNEIEDKLVTMKDMKSPEALKLWDEFGDNLKLSDQFYYGLSPKFAFESNQDFSKTQFTPGLMIDLGAKGWDNSSLLSKLNILDYPFALLRLITGADKTFTVYGSTIPTLQIGCDYVIPNKDLVRESLTGNQDPFPRFRIETGFRTFISRIKKENIFFNANYRFYQEIDAPASVKAAGLSSVNYFVMALQTTSGFYASYAAGRLPFDAKNDQVYSIGFNYKF</sequence>
<keyword evidence="1" id="KW-0812">Transmembrane</keyword>
<evidence type="ECO:0000313" key="3">
    <source>
        <dbReference type="Proteomes" id="UP000037953"/>
    </source>
</evidence>
<keyword evidence="1" id="KW-1133">Transmembrane helix</keyword>
<evidence type="ECO:0000256" key="1">
    <source>
        <dbReference type="SAM" id="Phobius"/>
    </source>
</evidence>
<dbReference type="EMBL" id="LJOD01000012">
    <property type="protein sequence ID" value="KPE50097.1"/>
    <property type="molecule type" value="Genomic_DNA"/>
</dbReference>
<dbReference type="AlphaFoldDB" id="A0A0N1KSN9"/>
<dbReference type="Proteomes" id="UP000037953">
    <property type="component" value="Unassembled WGS sequence"/>
</dbReference>
<evidence type="ECO:0000313" key="2">
    <source>
        <dbReference type="EMBL" id="KPE50097.1"/>
    </source>
</evidence>
<accession>A0A0N1KSN9</accession>
<reference evidence="2 3" key="1">
    <citation type="journal article" date="2015" name="Genom Data">
        <title>Draft genome sequence of a multidrug-resistant Chryseobacterium indologenes isolate from Malaysia.</title>
        <authorList>
            <person name="Yu C.Y."/>
            <person name="Ang G.Y."/>
            <person name="Cheng H.J."/>
            <person name="Cheong Y.M."/>
            <person name="Yin W.F."/>
            <person name="Chan K.G."/>
        </authorList>
    </citation>
    <scope>NUCLEOTIDE SEQUENCE [LARGE SCALE GENOMIC DNA]</scope>
    <source>
        <strain evidence="2 3">CI_885</strain>
    </source>
</reference>
<keyword evidence="1" id="KW-0472">Membrane</keyword>
<reference evidence="3" key="2">
    <citation type="submission" date="2015-09" db="EMBL/GenBank/DDBJ databases">
        <title>Draft genome sequence of a multidrug-resistant Chryseobacterium indologenes isolate from Malaysia.</title>
        <authorList>
            <person name="Yu C.Y."/>
            <person name="Ang G.Y."/>
            <person name="Chan K.-G."/>
        </authorList>
    </citation>
    <scope>NUCLEOTIDE SEQUENCE [LARGE SCALE GENOMIC DNA]</scope>
    <source>
        <strain evidence="3">CI_885</strain>
    </source>
</reference>
<comment type="caution">
    <text evidence="2">The sequence shown here is derived from an EMBL/GenBank/DDBJ whole genome shotgun (WGS) entry which is preliminary data.</text>
</comment>
<organism evidence="2 3">
    <name type="scientific">Chryseobacterium indologenes</name>
    <name type="common">Flavobacterium indologenes</name>
    <dbReference type="NCBI Taxonomy" id="253"/>
    <lineage>
        <taxon>Bacteria</taxon>
        <taxon>Pseudomonadati</taxon>
        <taxon>Bacteroidota</taxon>
        <taxon>Flavobacteriia</taxon>
        <taxon>Flavobacteriales</taxon>
        <taxon>Weeksellaceae</taxon>
        <taxon>Chryseobacterium group</taxon>
        <taxon>Chryseobacterium</taxon>
    </lineage>
</organism>
<dbReference type="PATRIC" id="fig|253.9.peg.1294"/>